<reference evidence="7" key="1">
    <citation type="journal article" date="2019" name="Int. J. Syst. Evol. Microbiol.">
        <title>The Global Catalogue of Microorganisms (GCM) 10K type strain sequencing project: providing services to taxonomists for standard genome sequencing and annotation.</title>
        <authorList>
            <consortium name="The Broad Institute Genomics Platform"/>
            <consortium name="The Broad Institute Genome Sequencing Center for Infectious Disease"/>
            <person name="Wu L."/>
            <person name="Ma J."/>
        </authorList>
    </citation>
    <scope>NUCLEOTIDE SEQUENCE [LARGE SCALE GENOMIC DNA]</scope>
    <source>
        <strain evidence="7">KCTC 52042</strain>
    </source>
</reference>
<dbReference type="PANTHER" id="PTHR12714:SF24">
    <property type="entry name" value="SLR1182 PROTEIN"/>
    <property type="match status" value="1"/>
</dbReference>
<evidence type="ECO:0000256" key="3">
    <source>
        <dbReference type="ARBA" id="ARBA00022989"/>
    </source>
</evidence>
<dbReference type="EMBL" id="JBHULI010000002">
    <property type="protein sequence ID" value="MFD2531278.1"/>
    <property type="molecule type" value="Genomic_DNA"/>
</dbReference>
<feature type="transmembrane region" description="Helical" evidence="5">
    <location>
        <begin position="89"/>
        <end position="118"/>
    </location>
</feature>
<keyword evidence="6" id="KW-0489">Methyltransferase</keyword>
<proteinExistence type="predicted"/>
<evidence type="ECO:0000256" key="5">
    <source>
        <dbReference type="SAM" id="Phobius"/>
    </source>
</evidence>
<evidence type="ECO:0000256" key="1">
    <source>
        <dbReference type="ARBA" id="ARBA00004127"/>
    </source>
</evidence>
<dbReference type="GO" id="GO:0004671">
    <property type="term" value="F:protein C-terminal S-isoprenylcysteine carboxyl O-methyltransferase activity"/>
    <property type="evidence" value="ECO:0007669"/>
    <property type="project" value="UniProtKB-EC"/>
</dbReference>
<dbReference type="Gene3D" id="1.20.120.1630">
    <property type="match status" value="1"/>
</dbReference>
<dbReference type="Proteomes" id="UP001597460">
    <property type="component" value="Unassembled WGS sequence"/>
</dbReference>
<evidence type="ECO:0000313" key="7">
    <source>
        <dbReference type="Proteomes" id="UP001597460"/>
    </source>
</evidence>
<dbReference type="Pfam" id="PF04191">
    <property type="entry name" value="PEMT"/>
    <property type="match status" value="1"/>
</dbReference>
<protein>
    <submittedName>
        <fullName evidence="6">Methyltransferase family protein</fullName>
        <ecNumber evidence="6">2.1.1.100</ecNumber>
        <ecNumber evidence="6">2.1.1.334</ecNumber>
    </submittedName>
</protein>
<comment type="caution">
    <text evidence="6">The sequence shown here is derived from an EMBL/GenBank/DDBJ whole genome shotgun (WGS) entry which is preliminary data.</text>
</comment>
<evidence type="ECO:0000313" key="6">
    <source>
        <dbReference type="EMBL" id="MFD2531278.1"/>
    </source>
</evidence>
<keyword evidence="6" id="KW-0808">Transferase</keyword>
<feature type="transmembrane region" description="Helical" evidence="5">
    <location>
        <begin position="37"/>
        <end position="57"/>
    </location>
</feature>
<gene>
    <name evidence="6" type="ORF">ACFSVN_02330</name>
</gene>
<evidence type="ECO:0000256" key="4">
    <source>
        <dbReference type="ARBA" id="ARBA00023136"/>
    </source>
</evidence>
<keyword evidence="3 5" id="KW-1133">Transmembrane helix</keyword>
<keyword evidence="4 5" id="KW-0472">Membrane</keyword>
<organism evidence="6 7">
    <name type="scientific">Gracilimonas halophila</name>
    <dbReference type="NCBI Taxonomy" id="1834464"/>
    <lineage>
        <taxon>Bacteria</taxon>
        <taxon>Pseudomonadati</taxon>
        <taxon>Balneolota</taxon>
        <taxon>Balneolia</taxon>
        <taxon>Balneolales</taxon>
        <taxon>Balneolaceae</taxon>
        <taxon>Gracilimonas</taxon>
    </lineage>
</organism>
<accession>A0ABW5JFR1</accession>
<dbReference type="GO" id="GO:0032259">
    <property type="term" value="P:methylation"/>
    <property type="evidence" value="ECO:0007669"/>
    <property type="project" value="UniProtKB-KW"/>
</dbReference>
<name>A0ABW5JFR1_9BACT</name>
<dbReference type="EC" id="2.1.1.334" evidence="6"/>
<dbReference type="PANTHER" id="PTHR12714">
    <property type="entry name" value="PROTEIN-S ISOPRENYLCYSTEINE O-METHYLTRANSFERASE"/>
    <property type="match status" value="1"/>
</dbReference>
<dbReference type="InterPro" id="IPR007318">
    <property type="entry name" value="Phopholipid_MeTrfase"/>
</dbReference>
<keyword evidence="2 5" id="KW-0812">Transmembrane</keyword>
<keyword evidence="7" id="KW-1185">Reference proteome</keyword>
<dbReference type="EC" id="2.1.1.100" evidence="6"/>
<dbReference type="RefSeq" id="WP_390298014.1">
    <property type="nucleotide sequence ID" value="NZ_JBHULI010000002.1"/>
</dbReference>
<sequence length="150" mass="17622">MLKLKIPPAFVFLICIGLMWALDNQITDWFVIDLDQWVLRIILAFGVLFGLGGVIQFRNNSTTVDPHHPEKARMLVTSGVYKFSRNPMYLAMFLILLGGMIKFGEPAGIIVLIFYVWYINKFQIKPEEEIMEQKFEEEFLEYKKAVRRWI</sequence>
<evidence type="ECO:0000256" key="2">
    <source>
        <dbReference type="ARBA" id="ARBA00022692"/>
    </source>
</evidence>
<comment type="subcellular location">
    <subcellularLocation>
        <location evidence="1">Endomembrane system</location>
        <topology evidence="1">Multi-pass membrane protein</topology>
    </subcellularLocation>
</comment>